<organism evidence="1 2">
    <name type="scientific">Bugula neritina</name>
    <name type="common">Brown bryozoan</name>
    <name type="synonym">Sertularia neritina</name>
    <dbReference type="NCBI Taxonomy" id="10212"/>
    <lineage>
        <taxon>Eukaryota</taxon>
        <taxon>Metazoa</taxon>
        <taxon>Spiralia</taxon>
        <taxon>Lophotrochozoa</taxon>
        <taxon>Bryozoa</taxon>
        <taxon>Gymnolaemata</taxon>
        <taxon>Cheilostomatida</taxon>
        <taxon>Flustrina</taxon>
        <taxon>Buguloidea</taxon>
        <taxon>Bugulidae</taxon>
        <taxon>Bugula</taxon>
    </lineage>
</organism>
<dbReference type="AlphaFoldDB" id="A0A7J7K7E7"/>
<proteinExistence type="predicted"/>
<keyword evidence="2" id="KW-1185">Reference proteome</keyword>
<dbReference type="Proteomes" id="UP000593567">
    <property type="component" value="Unassembled WGS sequence"/>
</dbReference>
<gene>
    <name evidence="1" type="ORF">EB796_008141</name>
</gene>
<dbReference type="EMBL" id="VXIV02001301">
    <property type="protein sequence ID" value="KAF6033548.1"/>
    <property type="molecule type" value="Genomic_DNA"/>
</dbReference>
<comment type="caution">
    <text evidence="1">The sequence shown here is derived from an EMBL/GenBank/DDBJ whole genome shotgun (WGS) entry which is preliminary data.</text>
</comment>
<accession>A0A7J7K7E7</accession>
<sequence length="103" mass="12171">MEAVLNVSPNLTALYSPCRRLGAVLVYRLYPHISISCTYPCQYVMFWFLQQFHLSQFSCILCYRVIQNNFFNFFQSCPIFTSLRRPITMTSVRVRGGEVWVVW</sequence>
<evidence type="ECO:0000313" key="1">
    <source>
        <dbReference type="EMBL" id="KAF6033548.1"/>
    </source>
</evidence>
<evidence type="ECO:0000313" key="2">
    <source>
        <dbReference type="Proteomes" id="UP000593567"/>
    </source>
</evidence>
<reference evidence="1" key="1">
    <citation type="submission" date="2020-06" db="EMBL/GenBank/DDBJ databases">
        <title>Draft genome of Bugula neritina, a colonial animal packing powerful symbionts and potential medicines.</title>
        <authorList>
            <person name="Rayko M."/>
        </authorList>
    </citation>
    <scope>NUCLEOTIDE SEQUENCE [LARGE SCALE GENOMIC DNA]</scope>
    <source>
        <strain evidence="1">Kwan_BN1</strain>
    </source>
</reference>
<name>A0A7J7K7E7_BUGNE</name>
<protein>
    <submittedName>
        <fullName evidence="1">Uncharacterized protein</fullName>
    </submittedName>
</protein>